<proteinExistence type="predicted"/>
<accession>A0AAN9Y119</accession>
<sequence length="213" mass="24075">MMTSSYPDITQEAHVIEDKFFVLGNTTLDRGIRSISLEISNILIVVDASGIKERYPRRSGDKNNPTMITNADENIYMIAPRRFVKSGMATSELFSQNMVGDTIRWHITTESNNFDQSAILYDFKYYPEGIISSLDISTATKDCVQSSQTAESTNKNIPAVIRANCSYTMAEARANTPGRLQYFAHFGIFERSRKTGKYVLVGYFMWDPFLIVA</sequence>
<gene>
    <name evidence="1" type="ORF">V9T40_001081</name>
</gene>
<keyword evidence="2" id="KW-1185">Reference proteome</keyword>
<evidence type="ECO:0008006" key="3">
    <source>
        <dbReference type="Google" id="ProtNLM"/>
    </source>
</evidence>
<dbReference type="InterPro" id="IPR021087">
    <property type="entry name" value="Uncharacterised_PixA/AidA"/>
</dbReference>
<dbReference type="AlphaFoldDB" id="A0AAN9Y119"/>
<dbReference type="Gene3D" id="2.60.40.3910">
    <property type="entry name" value="Inclusion body protein"/>
    <property type="match status" value="1"/>
</dbReference>
<name>A0AAN9Y119_9HEMI</name>
<comment type="caution">
    <text evidence="1">The sequence shown here is derived from an EMBL/GenBank/DDBJ whole genome shotgun (WGS) entry which is preliminary data.</text>
</comment>
<protein>
    <recommendedName>
        <fullName evidence="3">Inclusion body protein</fullName>
    </recommendedName>
</protein>
<evidence type="ECO:0000313" key="1">
    <source>
        <dbReference type="EMBL" id="KAK7580452.1"/>
    </source>
</evidence>
<evidence type="ECO:0000313" key="2">
    <source>
        <dbReference type="Proteomes" id="UP001367676"/>
    </source>
</evidence>
<dbReference type="InterPro" id="IPR038712">
    <property type="entry name" value="PixA-like_sf"/>
</dbReference>
<dbReference type="Pfam" id="PF12306">
    <property type="entry name" value="PixA"/>
    <property type="match status" value="1"/>
</dbReference>
<dbReference type="EMBL" id="JBBCAQ010000034">
    <property type="protein sequence ID" value="KAK7580452.1"/>
    <property type="molecule type" value="Genomic_DNA"/>
</dbReference>
<organism evidence="1 2">
    <name type="scientific">Parthenolecanium corni</name>
    <dbReference type="NCBI Taxonomy" id="536013"/>
    <lineage>
        <taxon>Eukaryota</taxon>
        <taxon>Metazoa</taxon>
        <taxon>Ecdysozoa</taxon>
        <taxon>Arthropoda</taxon>
        <taxon>Hexapoda</taxon>
        <taxon>Insecta</taxon>
        <taxon>Pterygota</taxon>
        <taxon>Neoptera</taxon>
        <taxon>Paraneoptera</taxon>
        <taxon>Hemiptera</taxon>
        <taxon>Sternorrhyncha</taxon>
        <taxon>Coccoidea</taxon>
        <taxon>Coccidae</taxon>
        <taxon>Parthenolecanium</taxon>
    </lineage>
</organism>
<dbReference type="Proteomes" id="UP001367676">
    <property type="component" value="Unassembled WGS sequence"/>
</dbReference>
<reference evidence="1 2" key="1">
    <citation type="submission" date="2024-03" db="EMBL/GenBank/DDBJ databases">
        <title>Adaptation during the transition from Ophiocordyceps entomopathogen to insect associate is accompanied by gene loss and intensified selection.</title>
        <authorList>
            <person name="Ward C.M."/>
            <person name="Onetto C.A."/>
            <person name="Borneman A.R."/>
        </authorList>
    </citation>
    <scope>NUCLEOTIDE SEQUENCE [LARGE SCALE GENOMIC DNA]</scope>
    <source>
        <strain evidence="1">AWRI1</strain>
        <tissue evidence="1">Single Adult Female</tissue>
    </source>
</reference>